<evidence type="ECO:0000313" key="2">
    <source>
        <dbReference type="EMBL" id="KAH3726191.1"/>
    </source>
</evidence>
<gene>
    <name evidence="2" type="ORF">DPMN_052048</name>
</gene>
<keyword evidence="3" id="KW-1185">Reference proteome</keyword>
<feature type="chain" id="PRO_5039447059" evidence="1">
    <location>
        <begin position="19"/>
        <end position="71"/>
    </location>
</feature>
<dbReference type="EMBL" id="JAIWYP010000012">
    <property type="protein sequence ID" value="KAH3726191.1"/>
    <property type="molecule type" value="Genomic_DNA"/>
</dbReference>
<comment type="caution">
    <text evidence="2">The sequence shown here is derived from an EMBL/GenBank/DDBJ whole genome shotgun (WGS) entry which is preliminary data.</text>
</comment>
<dbReference type="Proteomes" id="UP000828390">
    <property type="component" value="Unassembled WGS sequence"/>
</dbReference>
<evidence type="ECO:0000256" key="1">
    <source>
        <dbReference type="SAM" id="SignalP"/>
    </source>
</evidence>
<evidence type="ECO:0000313" key="3">
    <source>
        <dbReference type="Proteomes" id="UP000828390"/>
    </source>
</evidence>
<keyword evidence="1" id="KW-0732">Signal</keyword>
<proteinExistence type="predicted"/>
<feature type="signal peptide" evidence="1">
    <location>
        <begin position="1"/>
        <end position="18"/>
    </location>
</feature>
<dbReference type="SUPFAM" id="SSF56994">
    <property type="entry name" value="Insulin-like"/>
    <property type="match status" value="1"/>
</dbReference>
<dbReference type="Gene3D" id="1.10.100.10">
    <property type="entry name" value="Insulin-like"/>
    <property type="match status" value="1"/>
</dbReference>
<reference evidence="2" key="1">
    <citation type="journal article" date="2019" name="bioRxiv">
        <title>The Genome of the Zebra Mussel, Dreissena polymorpha: A Resource for Invasive Species Research.</title>
        <authorList>
            <person name="McCartney M.A."/>
            <person name="Auch B."/>
            <person name="Kono T."/>
            <person name="Mallez S."/>
            <person name="Zhang Y."/>
            <person name="Obille A."/>
            <person name="Becker A."/>
            <person name="Abrahante J.E."/>
            <person name="Garbe J."/>
            <person name="Badalamenti J.P."/>
            <person name="Herman A."/>
            <person name="Mangelson H."/>
            <person name="Liachko I."/>
            <person name="Sullivan S."/>
            <person name="Sone E.D."/>
            <person name="Koren S."/>
            <person name="Silverstein K.A.T."/>
            <person name="Beckman K.B."/>
            <person name="Gohl D.M."/>
        </authorList>
    </citation>
    <scope>NUCLEOTIDE SEQUENCE</scope>
    <source>
        <strain evidence="2">Duluth1</strain>
        <tissue evidence="2">Whole animal</tissue>
    </source>
</reference>
<protein>
    <submittedName>
        <fullName evidence="2">Uncharacterized protein</fullName>
    </submittedName>
</protein>
<reference evidence="2" key="2">
    <citation type="submission" date="2020-11" db="EMBL/GenBank/DDBJ databases">
        <authorList>
            <person name="McCartney M.A."/>
            <person name="Auch B."/>
            <person name="Kono T."/>
            <person name="Mallez S."/>
            <person name="Becker A."/>
            <person name="Gohl D.M."/>
            <person name="Silverstein K.A.T."/>
            <person name="Koren S."/>
            <person name="Bechman K.B."/>
            <person name="Herman A."/>
            <person name="Abrahante J.E."/>
            <person name="Garbe J."/>
        </authorList>
    </citation>
    <scope>NUCLEOTIDE SEQUENCE</scope>
    <source>
        <strain evidence="2">Duluth1</strain>
        <tissue evidence="2">Whole animal</tissue>
    </source>
</reference>
<name>A0A9D4HPG8_DREPO</name>
<accession>A0A9D4HPG8</accession>
<dbReference type="AlphaFoldDB" id="A0A9D4HPG8"/>
<dbReference type="InterPro" id="IPR036438">
    <property type="entry name" value="Insulin-like_sf"/>
</dbReference>
<organism evidence="2 3">
    <name type="scientific">Dreissena polymorpha</name>
    <name type="common">Zebra mussel</name>
    <name type="synonym">Mytilus polymorpha</name>
    <dbReference type="NCBI Taxonomy" id="45954"/>
    <lineage>
        <taxon>Eukaryota</taxon>
        <taxon>Metazoa</taxon>
        <taxon>Spiralia</taxon>
        <taxon>Lophotrochozoa</taxon>
        <taxon>Mollusca</taxon>
        <taxon>Bivalvia</taxon>
        <taxon>Autobranchia</taxon>
        <taxon>Heteroconchia</taxon>
        <taxon>Euheterodonta</taxon>
        <taxon>Imparidentia</taxon>
        <taxon>Neoheterodontei</taxon>
        <taxon>Myida</taxon>
        <taxon>Dreissenoidea</taxon>
        <taxon>Dreissenidae</taxon>
        <taxon>Dreissena</taxon>
    </lineage>
</organism>
<sequence>MSMFLSIVVLLLTSLAAAMDVQVCGSALDDMLGLVCGHRGFNWLKTQGISSMAFTYDSEGIWDKTLKNEEE</sequence>